<keyword evidence="5" id="KW-0735">Signal-anchor</keyword>
<keyword evidence="4" id="KW-0812">Transmembrane</keyword>
<feature type="domain" description="Glucose-methanol-choline oxidoreductase C-terminal" evidence="10">
    <location>
        <begin position="229"/>
        <end position="311"/>
    </location>
</feature>
<keyword evidence="3" id="KW-0808">Transferase</keyword>
<evidence type="ECO:0000256" key="3">
    <source>
        <dbReference type="ARBA" id="ARBA00022679"/>
    </source>
</evidence>
<dbReference type="PANTHER" id="PTHR12129:SF15">
    <property type="entry name" value="URONYL 2-SULFOTRANSFERASE"/>
    <property type="match status" value="1"/>
</dbReference>
<dbReference type="GO" id="GO:0000139">
    <property type="term" value="C:Golgi membrane"/>
    <property type="evidence" value="ECO:0007669"/>
    <property type="project" value="UniProtKB-SubCell"/>
</dbReference>
<dbReference type="InterPro" id="IPR027417">
    <property type="entry name" value="P-loop_NTPase"/>
</dbReference>
<keyword evidence="6" id="KW-1133">Transmembrane helix</keyword>
<keyword evidence="8" id="KW-0472">Membrane</keyword>
<evidence type="ECO:0000256" key="9">
    <source>
        <dbReference type="ARBA" id="ARBA00023180"/>
    </source>
</evidence>
<dbReference type="OrthoDB" id="269227at2759"/>
<dbReference type="SUPFAM" id="SSF52540">
    <property type="entry name" value="P-loop containing nucleoside triphosphate hydrolases"/>
    <property type="match status" value="1"/>
</dbReference>
<keyword evidence="7" id="KW-0333">Golgi apparatus</keyword>
<evidence type="ECO:0000313" key="12">
    <source>
        <dbReference type="Proteomes" id="UP000663891"/>
    </source>
</evidence>
<proteinExistence type="inferred from homology"/>
<evidence type="ECO:0000256" key="2">
    <source>
        <dbReference type="ARBA" id="ARBA00010569"/>
    </source>
</evidence>
<name>A0A813WGN7_9BILA</name>
<dbReference type="InterPro" id="IPR007734">
    <property type="entry name" value="Heparan_SO4_2-O-STrfase"/>
</dbReference>
<dbReference type="SUPFAM" id="SSF54373">
    <property type="entry name" value="FAD-linked reductases, C-terminal domain"/>
    <property type="match status" value="1"/>
</dbReference>
<evidence type="ECO:0000256" key="7">
    <source>
        <dbReference type="ARBA" id="ARBA00023034"/>
    </source>
</evidence>
<dbReference type="InterPro" id="IPR036188">
    <property type="entry name" value="FAD/NAD-bd_sf"/>
</dbReference>
<dbReference type="Proteomes" id="UP000663891">
    <property type="component" value="Unassembled WGS sequence"/>
</dbReference>
<dbReference type="Pfam" id="PF03567">
    <property type="entry name" value="Sulfotransfer_2"/>
    <property type="match status" value="1"/>
</dbReference>
<dbReference type="InterPro" id="IPR005331">
    <property type="entry name" value="Sulfotransferase"/>
</dbReference>
<dbReference type="GO" id="GO:0008146">
    <property type="term" value="F:sulfotransferase activity"/>
    <property type="evidence" value="ECO:0007669"/>
    <property type="project" value="InterPro"/>
</dbReference>
<reference evidence="11" key="1">
    <citation type="submission" date="2021-02" db="EMBL/GenBank/DDBJ databases">
        <authorList>
            <person name="Nowell W R."/>
        </authorList>
    </citation>
    <scope>NUCLEOTIDE SEQUENCE</scope>
</reference>
<dbReference type="GO" id="GO:0016614">
    <property type="term" value="F:oxidoreductase activity, acting on CH-OH group of donors"/>
    <property type="evidence" value="ECO:0007669"/>
    <property type="project" value="InterPro"/>
</dbReference>
<evidence type="ECO:0000256" key="1">
    <source>
        <dbReference type="ARBA" id="ARBA00004323"/>
    </source>
</evidence>
<evidence type="ECO:0000313" key="11">
    <source>
        <dbReference type="EMBL" id="CAF0850994.1"/>
    </source>
</evidence>
<dbReference type="Gene3D" id="3.50.50.60">
    <property type="entry name" value="FAD/NAD(P)-binding domain"/>
    <property type="match status" value="1"/>
</dbReference>
<dbReference type="PANTHER" id="PTHR12129">
    <property type="entry name" value="HEPARAN SULFATE 2-O-SULFOTRANSFERASE"/>
    <property type="match status" value="1"/>
</dbReference>
<evidence type="ECO:0000259" key="10">
    <source>
        <dbReference type="Pfam" id="PF05199"/>
    </source>
</evidence>
<accession>A0A813WGN7</accession>
<sequence>MFLAYLIFVQLRREYTDGDAGIIIVYNRVPKCGSTLLVRIFQILSNRTRAFTFRQSQELRHYRYSTEEQHTLVTDLVRYSYNVSYQRIVYEQHFHFVNLPSTSKNIFYYINQLRDPLERTLSEFDFERYIGGSSGAGHANLFLHPSLRNLTMDECVSTGDPTRCLTKLYGVYSPISFFCGQSFFCDDTVTRPTSDAALSQAKSNIERYYIHIGVLEYIQSSLELLEHIQPSIFTGAQIQTDEEIWDYCRKATTTLFHPAGTCKMGNVDNDNMAVVDSQLKVKGIKNLRIADTSVFPTMISVNPCITCMMIGEKCVDMIKQD</sequence>
<dbReference type="Gene3D" id="3.40.50.300">
    <property type="entry name" value="P-loop containing nucleotide triphosphate hydrolases"/>
    <property type="match status" value="1"/>
</dbReference>
<evidence type="ECO:0000256" key="5">
    <source>
        <dbReference type="ARBA" id="ARBA00022968"/>
    </source>
</evidence>
<comment type="caution">
    <text evidence="11">The sequence shown here is derived from an EMBL/GenBank/DDBJ whole genome shotgun (WGS) entry which is preliminary data.</text>
</comment>
<dbReference type="Pfam" id="PF05199">
    <property type="entry name" value="GMC_oxred_C"/>
    <property type="match status" value="1"/>
</dbReference>
<evidence type="ECO:0000256" key="4">
    <source>
        <dbReference type="ARBA" id="ARBA00022692"/>
    </source>
</evidence>
<gene>
    <name evidence="11" type="ORF">VCS650_LOCUS6666</name>
</gene>
<evidence type="ECO:0000256" key="6">
    <source>
        <dbReference type="ARBA" id="ARBA00022989"/>
    </source>
</evidence>
<keyword evidence="9" id="KW-0325">Glycoprotein</keyword>
<dbReference type="SUPFAM" id="SSF51905">
    <property type="entry name" value="FAD/NAD(P)-binding domain"/>
    <property type="match status" value="1"/>
</dbReference>
<protein>
    <recommendedName>
        <fullName evidence="10">Glucose-methanol-choline oxidoreductase C-terminal domain-containing protein</fullName>
    </recommendedName>
</protein>
<dbReference type="AlphaFoldDB" id="A0A813WGN7"/>
<organism evidence="11 12">
    <name type="scientific">Adineta steineri</name>
    <dbReference type="NCBI Taxonomy" id="433720"/>
    <lineage>
        <taxon>Eukaryota</taxon>
        <taxon>Metazoa</taxon>
        <taxon>Spiralia</taxon>
        <taxon>Gnathifera</taxon>
        <taxon>Rotifera</taxon>
        <taxon>Eurotatoria</taxon>
        <taxon>Bdelloidea</taxon>
        <taxon>Adinetida</taxon>
        <taxon>Adinetidae</taxon>
        <taxon>Adineta</taxon>
    </lineage>
</organism>
<dbReference type="InterPro" id="IPR007867">
    <property type="entry name" value="GMC_OxRtase_C"/>
</dbReference>
<evidence type="ECO:0000256" key="8">
    <source>
        <dbReference type="ARBA" id="ARBA00023136"/>
    </source>
</evidence>
<comment type="similarity">
    <text evidence="2">Belongs to the sulfotransferase 3 family.</text>
</comment>
<comment type="subcellular location">
    <subcellularLocation>
        <location evidence="1">Golgi apparatus membrane</location>
        <topology evidence="1">Single-pass type II membrane protein</topology>
    </subcellularLocation>
</comment>
<dbReference type="EMBL" id="CAJNON010000041">
    <property type="protein sequence ID" value="CAF0850994.1"/>
    <property type="molecule type" value="Genomic_DNA"/>
</dbReference>